<organism evidence="6 7">
    <name type="scientific">Blautia pseudococcoides</name>
    <dbReference type="NCBI Taxonomy" id="1796616"/>
    <lineage>
        <taxon>Bacteria</taxon>
        <taxon>Bacillati</taxon>
        <taxon>Bacillota</taxon>
        <taxon>Clostridia</taxon>
        <taxon>Lachnospirales</taxon>
        <taxon>Lachnospiraceae</taxon>
        <taxon>Blautia</taxon>
    </lineage>
</organism>
<evidence type="ECO:0000313" key="6">
    <source>
        <dbReference type="EMBL" id="ANU75093.1"/>
    </source>
</evidence>
<keyword evidence="4" id="KW-0862">Zinc</keyword>
<gene>
    <name evidence="6" type="ORF">A4V09_04540</name>
</gene>
<evidence type="ECO:0000259" key="5">
    <source>
        <dbReference type="PROSITE" id="PS50305"/>
    </source>
</evidence>
<evidence type="ECO:0000256" key="1">
    <source>
        <dbReference type="ARBA" id="ARBA00012928"/>
    </source>
</evidence>
<dbReference type="STRING" id="1796616.A4V09_04540"/>
<reference evidence="6" key="1">
    <citation type="submission" date="2017-04" db="EMBL/GenBank/DDBJ databases">
        <title>Complete Genome Sequences of Twelve Strains of a Stable Defined Moderately Diverse Mouse Microbiota 2 (sDMDMm2).</title>
        <authorList>
            <person name="Uchimura Y."/>
            <person name="Wyss M."/>
            <person name="Brugiroux S."/>
            <person name="Limenitakis J.P."/>
            <person name="Stecher B."/>
            <person name="McCoy K.D."/>
            <person name="Macpherson A.J."/>
        </authorList>
    </citation>
    <scope>NUCLEOTIDE SEQUENCE</scope>
    <source>
        <strain evidence="6">YL58</strain>
    </source>
</reference>
<accession>A0A1C7I8C5</accession>
<dbReference type="AlphaFoldDB" id="A0A1C7I8C5"/>
<dbReference type="GO" id="GO:0046872">
    <property type="term" value="F:metal ion binding"/>
    <property type="evidence" value="ECO:0007669"/>
    <property type="project" value="UniProtKB-KW"/>
</dbReference>
<dbReference type="InterPro" id="IPR003000">
    <property type="entry name" value="Sirtuin"/>
</dbReference>
<feature type="active site" description="Proton acceptor" evidence="4">
    <location>
        <position position="125"/>
    </location>
</feature>
<dbReference type="InterPro" id="IPR026590">
    <property type="entry name" value="Ssirtuin_cat_dom"/>
</dbReference>
<dbReference type="GO" id="GO:0017136">
    <property type="term" value="F:histone deacetylase activity, NAD-dependent"/>
    <property type="evidence" value="ECO:0007669"/>
    <property type="project" value="TreeGrafter"/>
</dbReference>
<evidence type="ECO:0000256" key="2">
    <source>
        <dbReference type="ARBA" id="ARBA00022679"/>
    </source>
</evidence>
<dbReference type="EC" id="2.3.1.286" evidence="1"/>
<dbReference type="OrthoDB" id="9800582at2"/>
<proteinExistence type="predicted"/>
<sequence>MSQEEKLLRAKAIIENSRYLVCLLGMRVSSQCGCTNWRSDQDAYDIETRYGCSPEEMFSAEFYNTRVTQFYDFYKREILSKRGRINDGMKSLKHLEDRGILQSIITRDIYSLPKRAGCKKVLEIHGSIYRNVCPKCRAKYPMKAVAESVGTPKCTKCGTTIRPEICLRGEMVDNSLLTRAVDEVGMADTLLILGSRMHSQLAKTYVKYFEGDKIILINDQDHYADEAADLVIDGKAMEILSKLEL</sequence>
<name>A0A1C7I8C5_9FIRM</name>
<evidence type="ECO:0000256" key="4">
    <source>
        <dbReference type="PROSITE-ProRule" id="PRU00236"/>
    </source>
</evidence>
<keyword evidence="2" id="KW-0808">Transferase</keyword>
<dbReference type="SUPFAM" id="SSF52467">
    <property type="entry name" value="DHS-like NAD/FAD-binding domain"/>
    <property type="match status" value="1"/>
</dbReference>
<keyword evidence="3" id="KW-0520">NAD</keyword>
<evidence type="ECO:0000313" key="7">
    <source>
        <dbReference type="Proteomes" id="UP000092574"/>
    </source>
</evidence>
<feature type="binding site" evidence="4">
    <location>
        <position position="136"/>
    </location>
    <ligand>
        <name>Zn(2+)</name>
        <dbReference type="ChEBI" id="CHEBI:29105"/>
    </ligand>
</feature>
<dbReference type="RefSeq" id="WP_065541308.1">
    <property type="nucleotide sequence ID" value="NZ_CP015405.2"/>
</dbReference>
<dbReference type="Gene3D" id="3.40.50.1220">
    <property type="entry name" value="TPP-binding domain"/>
    <property type="match status" value="1"/>
</dbReference>
<dbReference type="EMBL" id="CP015405">
    <property type="protein sequence ID" value="ANU75093.1"/>
    <property type="molecule type" value="Genomic_DNA"/>
</dbReference>
<keyword evidence="7" id="KW-1185">Reference proteome</keyword>
<dbReference type="Proteomes" id="UP000092574">
    <property type="component" value="Chromosome"/>
</dbReference>
<keyword evidence="4" id="KW-0479">Metal-binding</keyword>
<dbReference type="InterPro" id="IPR029035">
    <property type="entry name" value="DHS-like_NAD/FAD-binding_dom"/>
</dbReference>
<feature type="binding site" evidence="4">
    <location>
        <position position="154"/>
    </location>
    <ligand>
        <name>Zn(2+)</name>
        <dbReference type="ChEBI" id="CHEBI:29105"/>
    </ligand>
</feature>
<dbReference type="InterPro" id="IPR050134">
    <property type="entry name" value="NAD-dep_sirtuin_deacylases"/>
</dbReference>
<dbReference type="PANTHER" id="PTHR11085:SF10">
    <property type="entry name" value="NAD-DEPENDENT PROTEIN DEACYLASE SIRTUIN-5, MITOCHONDRIAL-RELATED"/>
    <property type="match status" value="1"/>
</dbReference>
<dbReference type="Gene3D" id="3.30.1600.10">
    <property type="entry name" value="SIR2/SIRT2 'Small Domain"/>
    <property type="match status" value="1"/>
</dbReference>
<protein>
    <recommendedName>
        <fullName evidence="1">protein acetyllysine N-acetyltransferase</fullName>
        <ecNumber evidence="1">2.3.1.286</ecNumber>
    </recommendedName>
</protein>
<feature type="binding site" evidence="4">
    <location>
        <position position="133"/>
    </location>
    <ligand>
        <name>Zn(2+)</name>
        <dbReference type="ChEBI" id="CHEBI:29105"/>
    </ligand>
</feature>
<dbReference type="Pfam" id="PF02146">
    <property type="entry name" value="SIR2"/>
    <property type="match status" value="1"/>
</dbReference>
<dbReference type="PROSITE" id="PS50305">
    <property type="entry name" value="SIRTUIN"/>
    <property type="match status" value="1"/>
</dbReference>
<dbReference type="KEGG" id="byl:A4V09_04540"/>
<evidence type="ECO:0000256" key="3">
    <source>
        <dbReference type="ARBA" id="ARBA00023027"/>
    </source>
</evidence>
<dbReference type="GO" id="GO:0070403">
    <property type="term" value="F:NAD+ binding"/>
    <property type="evidence" value="ECO:0007669"/>
    <property type="project" value="InterPro"/>
</dbReference>
<feature type="domain" description="Deacetylase sirtuin-type" evidence="5">
    <location>
        <begin position="1"/>
        <end position="245"/>
    </location>
</feature>
<feature type="binding site" evidence="4">
    <location>
        <position position="157"/>
    </location>
    <ligand>
        <name>Zn(2+)</name>
        <dbReference type="ChEBI" id="CHEBI:29105"/>
    </ligand>
</feature>
<dbReference type="InterPro" id="IPR026591">
    <property type="entry name" value="Sirtuin_cat_small_dom_sf"/>
</dbReference>
<dbReference type="PANTHER" id="PTHR11085">
    <property type="entry name" value="NAD-DEPENDENT PROTEIN DEACYLASE SIRTUIN-5, MITOCHONDRIAL-RELATED"/>
    <property type="match status" value="1"/>
</dbReference>